<dbReference type="Gene3D" id="3.30.470.20">
    <property type="entry name" value="ATP-grasp fold, B domain"/>
    <property type="match status" value="1"/>
</dbReference>
<dbReference type="InterPro" id="IPR011761">
    <property type="entry name" value="ATP-grasp"/>
</dbReference>
<dbReference type="AlphaFoldDB" id="A0A226Q9Z8"/>
<name>A0A226Q9Z8_9BACL</name>
<proteinExistence type="predicted"/>
<accession>A0A226Q9Z8</accession>
<evidence type="ECO:0000313" key="1">
    <source>
        <dbReference type="EMBL" id="OXB89313.1"/>
    </source>
</evidence>
<dbReference type="Proteomes" id="UP000198378">
    <property type="component" value="Unassembled WGS sequence"/>
</dbReference>
<dbReference type="GO" id="GO:0046872">
    <property type="term" value="F:metal ion binding"/>
    <property type="evidence" value="ECO:0007669"/>
    <property type="project" value="InterPro"/>
</dbReference>
<dbReference type="InterPro" id="IPR052032">
    <property type="entry name" value="ATP-dep_AA_Ligase"/>
</dbReference>
<sequence length="409" mass="46949">MMHLLFVETNTTGTGTKAMKIAKQLGYKIHFWTMDLEQYNAMTDNHPLNFADQVVIINTYDTNRMKEELARSEVKFAGILAFDDYHLIPVAELASYLGVRGHDIEALKRARYKHIMRTYLKSQHFREFLQPAFHIIHHPDEIINLEISFPCVIKPVDDSGSNGVTICQNRRNLELSLRHEWQRQRNERGYELARKWLIEEWIEGQEFSAEMLYTVDGWKLISVTKKETYGPHAVECGHVTGPKLNPFSDLEERCKKLLDLLGLNYGAAHIEFFVRGNNLYLVEVNPRLAGDCIPELVEFATGVDMVRHVVLQSIGTNEEVTITRQRYAAIKFVLPVEQGIYQTVMGMEEAQKVAGVKRISIGKLPFKANGIKSSYQRLGFVMAEGDSMENAISSTQEAMDRLEWRIVHE</sequence>
<dbReference type="Gene3D" id="3.30.1490.20">
    <property type="entry name" value="ATP-grasp fold, A domain"/>
    <property type="match status" value="1"/>
</dbReference>
<protein>
    <submittedName>
        <fullName evidence="1">Phosphoribosylglycinamide formyltransferase</fullName>
    </submittedName>
</protein>
<dbReference type="InterPro" id="IPR013815">
    <property type="entry name" value="ATP_grasp_subdomain_1"/>
</dbReference>
<dbReference type="Gene3D" id="3.40.50.20">
    <property type="match status" value="1"/>
</dbReference>
<dbReference type="Pfam" id="PF18603">
    <property type="entry name" value="LAL_C2"/>
    <property type="match status" value="1"/>
</dbReference>
<dbReference type="EMBL" id="NEWK01000001">
    <property type="protein sequence ID" value="OXB89313.1"/>
    <property type="molecule type" value="Genomic_DNA"/>
</dbReference>
<dbReference type="KEGG" id="gtm:GT3921_05620"/>
<dbReference type="SUPFAM" id="SSF56059">
    <property type="entry name" value="Glutathione synthetase ATP-binding domain-like"/>
    <property type="match status" value="1"/>
</dbReference>
<dbReference type="RefSeq" id="WP_047752657.1">
    <property type="nucleotide sequence ID" value="NZ_CP018058.1"/>
</dbReference>
<dbReference type="PANTHER" id="PTHR43585:SF2">
    <property type="entry name" value="ATP-GRASP ENZYME FSQD"/>
    <property type="match status" value="1"/>
</dbReference>
<keyword evidence="2" id="KW-1185">Reference proteome</keyword>
<dbReference type="Pfam" id="PF13535">
    <property type="entry name" value="ATP-grasp_4"/>
    <property type="match status" value="1"/>
</dbReference>
<gene>
    <name evidence="1" type="ORF">B9L19_04355</name>
</gene>
<comment type="caution">
    <text evidence="1">The sequence shown here is derived from an EMBL/GenBank/DDBJ whole genome shotgun (WGS) entry which is preliminary data.</text>
</comment>
<evidence type="ECO:0000313" key="2">
    <source>
        <dbReference type="Proteomes" id="UP000198378"/>
    </source>
</evidence>
<reference evidence="1 2" key="1">
    <citation type="submission" date="2017-05" db="EMBL/GenBank/DDBJ databases">
        <title>The genome sequence of Geobacillus thermocatenulatus DSM 730.</title>
        <authorList>
            <person name="Ramaloko W.T."/>
            <person name="Koen N."/>
            <person name="Polliack S."/>
            <person name="Aliyu H."/>
            <person name="Lebre P."/>
            <person name="Mohr T."/>
            <person name="Oswald F."/>
            <person name="Zwick M."/>
            <person name="Neumann A."/>
            <person name="Syldatk C."/>
            <person name="Cowan D."/>
            <person name="De Maayer P."/>
        </authorList>
    </citation>
    <scope>NUCLEOTIDE SEQUENCE [LARGE SCALE GENOMIC DNA]</scope>
    <source>
        <strain evidence="1 2">BGSC 93A1</strain>
    </source>
</reference>
<dbReference type="PROSITE" id="PS50975">
    <property type="entry name" value="ATP_GRASP"/>
    <property type="match status" value="1"/>
</dbReference>
<dbReference type="GO" id="GO:0005524">
    <property type="term" value="F:ATP binding"/>
    <property type="evidence" value="ECO:0007669"/>
    <property type="project" value="UniProtKB-UniRule"/>
</dbReference>
<dbReference type="PANTHER" id="PTHR43585">
    <property type="entry name" value="FUMIPYRROLE BIOSYNTHESIS PROTEIN C"/>
    <property type="match status" value="1"/>
</dbReference>
<dbReference type="InterPro" id="IPR040570">
    <property type="entry name" value="LAL_C2"/>
</dbReference>
<organism evidence="1 2">
    <name type="scientific">Geobacillus thermocatenulatus</name>
    <dbReference type="NCBI Taxonomy" id="33938"/>
    <lineage>
        <taxon>Bacteria</taxon>
        <taxon>Bacillati</taxon>
        <taxon>Bacillota</taxon>
        <taxon>Bacilli</taxon>
        <taxon>Bacillales</taxon>
        <taxon>Anoxybacillaceae</taxon>
        <taxon>Geobacillus</taxon>
        <taxon>Geobacillus thermoleovorans group</taxon>
    </lineage>
</organism>